<accession>A0ABQ4BMC0</accession>
<sequence>MSGGPLVACDLDRTLIYSAAALGLTGPDATAPRLEVAEISDGQPLSYCTRRAGRLIEELARAATLVPATTRTLAQFQRVRLTEEPARYAVIANGGQILIDGRPDPTWGRSIGDRVRRECAPLESVRDHVRDTGDPAWLLRLRDADGLFCYAIVERSRLPGDQLAELTAWCAAHRWTVSMQGRKLYFVPGPITKWAATAEIAQRLDLGSVVAAGDSLLDQEMLARADAGIRPAHGELHERGWRTDSVTVTGSAGVLAGEQIAEHLLRLVRRSPTGIHEQY</sequence>
<dbReference type="InterPro" id="IPR036412">
    <property type="entry name" value="HAD-like_sf"/>
</dbReference>
<keyword evidence="2" id="KW-1185">Reference proteome</keyword>
<dbReference type="InterPro" id="IPR024197">
    <property type="entry name" value="TPP-like"/>
</dbReference>
<evidence type="ECO:0008006" key="3">
    <source>
        <dbReference type="Google" id="ProtNLM"/>
    </source>
</evidence>
<evidence type="ECO:0000313" key="1">
    <source>
        <dbReference type="EMBL" id="GIE71456.1"/>
    </source>
</evidence>
<dbReference type="EMBL" id="BOMS01000126">
    <property type="protein sequence ID" value="GIE71456.1"/>
    <property type="molecule type" value="Genomic_DNA"/>
</dbReference>
<protein>
    <recommendedName>
        <fullName evidence="3">HAD family hydrolase</fullName>
    </recommendedName>
</protein>
<reference evidence="1 2" key="1">
    <citation type="submission" date="2021-01" db="EMBL/GenBank/DDBJ databases">
        <title>Whole genome shotgun sequence of Actinoplanes palleronii NBRC 14916.</title>
        <authorList>
            <person name="Komaki H."/>
            <person name="Tamura T."/>
        </authorList>
    </citation>
    <scope>NUCLEOTIDE SEQUENCE [LARGE SCALE GENOMIC DNA]</scope>
    <source>
        <strain evidence="1 2">NBRC 14916</strain>
    </source>
</reference>
<name>A0ABQ4BMC0_9ACTN</name>
<proteinExistence type="predicted"/>
<comment type="caution">
    <text evidence="1">The sequence shown here is derived from an EMBL/GenBank/DDBJ whole genome shotgun (WGS) entry which is preliminary data.</text>
</comment>
<dbReference type="Gene3D" id="3.40.50.1000">
    <property type="entry name" value="HAD superfamily/HAD-like"/>
    <property type="match status" value="1"/>
</dbReference>
<dbReference type="SUPFAM" id="SSF56784">
    <property type="entry name" value="HAD-like"/>
    <property type="match status" value="1"/>
</dbReference>
<dbReference type="InterPro" id="IPR023214">
    <property type="entry name" value="HAD_sf"/>
</dbReference>
<organism evidence="1 2">
    <name type="scientific">Actinoplanes palleronii</name>
    <dbReference type="NCBI Taxonomy" id="113570"/>
    <lineage>
        <taxon>Bacteria</taxon>
        <taxon>Bacillati</taxon>
        <taxon>Actinomycetota</taxon>
        <taxon>Actinomycetes</taxon>
        <taxon>Micromonosporales</taxon>
        <taxon>Micromonosporaceae</taxon>
        <taxon>Actinoplanes</taxon>
    </lineage>
</organism>
<dbReference type="RefSeq" id="WP_203829309.1">
    <property type="nucleotide sequence ID" value="NZ_BAAATY010000023.1"/>
</dbReference>
<evidence type="ECO:0000313" key="2">
    <source>
        <dbReference type="Proteomes" id="UP000624709"/>
    </source>
</evidence>
<gene>
    <name evidence="1" type="ORF">Apa02nite_075640</name>
</gene>
<dbReference type="Proteomes" id="UP000624709">
    <property type="component" value="Unassembled WGS sequence"/>
</dbReference>
<dbReference type="PIRSF" id="PIRSF030802">
    <property type="entry name" value="UCP030802"/>
    <property type="match status" value="1"/>
</dbReference>